<dbReference type="PANTHER" id="PTHR45713">
    <property type="entry name" value="FTP DOMAIN-CONTAINING PROTEIN"/>
    <property type="match status" value="1"/>
</dbReference>
<feature type="signal peptide" evidence="8">
    <location>
        <begin position="1"/>
        <end position="23"/>
    </location>
</feature>
<comment type="similarity">
    <text evidence="2">Belongs to the fucolectin family.</text>
</comment>
<dbReference type="Pfam" id="PF22633">
    <property type="entry name" value="F5_F8_type_C_2"/>
    <property type="match status" value="2"/>
</dbReference>
<evidence type="ECO:0000313" key="10">
    <source>
        <dbReference type="EMBL" id="KAI7790233.1"/>
    </source>
</evidence>
<dbReference type="SMART" id="SM00607">
    <property type="entry name" value="FTP"/>
    <property type="match status" value="2"/>
</dbReference>
<evidence type="ECO:0000256" key="5">
    <source>
        <dbReference type="ARBA" id="ARBA00022734"/>
    </source>
</evidence>
<dbReference type="OrthoDB" id="547680at2759"/>
<accession>A0A9W7W9P6</accession>
<evidence type="ECO:0000256" key="8">
    <source>
        <dbReference type="SAM" id="SignalP"/>
    </source>
</evidence>
<evidence type="ECO:0000313" key="11">
    <source>
        <dbReference type="Proteomes" id="UP001059041"/>
    </source>
</evidence>
<dbReference type="GO" id="GO:0042806">
    <property type="term" value="F:fucose binding"/>
    <property type="evidence" value="ECO:0007669"/>
    <property type="project" value="UniProtKB-ARBA"/>
</dbReference>
<keyword evidence="5" id="KW-0430">Lectin</keyword>
<evidence type="ECO:0000256" key="3">
    <source>
        <dbReference type="ARBA" id="ARBA00011233"/>
    </source>
</evidence>
<dbReference type="Gene3D" id="2.60.120.260">
    <property type="entry name" value="Galactose-binding domain-like"/>
    <property type="match status" value="2"/>
</dbReference>
<keyword evidence="6" id="KW-0106">Calcium</keyword>
<organism evidence="10 11">
    <name type="scientific">Triplophysa rosa</name>
    <name type="common">Cave loach</name>
    <dbReference type="NCBI Taxonomy" id="992332"/>
    <lineage>
        <taxon>Eukaryota</taxon>
        <taxon>Metazoa</taxon>
        <taxon>Chordata</taxon>
        <taxon>Craniata</taxon>
        <taxon>Vertebrata</taxon>
        <taxon>Euteleostomi</taxon>
        <taxon>Actinopterygii</taxon>
        <taxon>Neopterygii</taxon>
        <taxon>Teleostei</taxon>
        <taxon>Ostariophysi</taxon>
        <taxon>Cypriniformes</taxon>
        <taxon>Nemacheilidae</taxon>
        <taxon>Triplophysa</taxon>
    </lineage>
</organism>
<sequence>MEKLCRCLLILLGLLSVQEKAKGTEENSARLGVSSQSSNYDGLVSSYAVDGLRDSYSHTNAQTDPWWRVDLLNVYKVNRVVITNKDSSYYYTRINGAVIRVGNVSQDFYSNPICAVISTIPSNTTETFYCDGMEGRYVHIHIPGDGKIMTVKEIEVYGFIAGNVALDGVATQSSTFEDWSADRGIDGDRGLLQQNTGCAETAPGNSNPWWRLDLRDVYHVIRVVITNGNDCCPERVNGAEIRIGNSLENNGNNNPLCAVIPGIPAGQSYTYPCGGMVGRYVNVFRPGTDKILTMCEVEVYVEDICKQRAAVKMRFSSKEDLTDSTIAENILQQLGSILAGRGFKDVIVQWSQPPQQDVIKVEEKRPCS</sequence>
<keyword evidence="4" id="KW-0479">Metal-binding</keyword>
<evidence type="ECO:0000259" key="9">
    <source>
        <dbReference type="SMART" id="SM00607"/>
    </source>
</evidence>
<feature type="domain" description="Fucolectin tachylectin-4 pentraxin-1" evidence="9">
    <location>
        <begin position="25"/>
        <end position="160"/>
    </location>
</feature>
<reference evidence="10" key="1">
    <citation type="submission" date="2021-02" db="EMBL/GenBank/DDBJ databases">
        <title>Comparative genomics reveals that relaxation of natural selection precedes convergent phenotypic evolution of cavefish.</title>
        <authorList>
            <person name="Peng Z."/>
        </authorList>
    </citation>
    <scope>NUCLEOTIDE SEQUENCE</scope>
    <source>
        <tissue evidence="10">Muscle</tissue>
    </source>
</reference>
<evidence type="ECO:0000256" key="6">
    <source>
        <dbReference type="ARBA" id="ARBA00022837"/>
    </source>
</evidence>
<dbReference type="PANTHER" id="PTHR45713:SF11">
    <property type="entry name" value="FUCOLECTIN TACHYLECTIN-4 PENTRAXIN-1 DOMAIN-CONTAINING PROTEIN"/>
    <property type="match status" value="1"/>
</dbReference>
<dbReference type="GO" id="GO:0010185">
    <property type="term" value="P:regulation of cellular defense response"/>
    <property type="evidence" value="ECO:0007669"/>
    <property type="project" value="UniProtKB-ARBA"/>
</dbReference>
<proteinExistence type="inferred from homology"/>
<dbReference type="GO" id="GO:0001868">
    <property type="term" value="P:regulation of complement activation, lectin pathway"/>
    <property type="evidence" value="ECO:0007669"/>
    <property type="project" value="UniProtKB-ARBA"/>
</dbReference>
<protein>
    <recommendedName>
        <fullName evidence="9">Fucolectin tachylectin-4 pentraxin-1 domain-containing protein</fullName>
    </recommendedName>
</protein>
<comment type="function">
    <text evidence="1">Acts as a defensive agent. Recognizes blood group fucosylated oligosaccharides including A, B, H and Lewis B-type antigens. Does not recognize Lewis A antigen and has low affinity for monovalent haptens.</text>
</comment>
<evidence type="ECO:0000256" key="4">
    <source>
        <dbReference type="ARBA" id="ARBA00022723"/>
    </source>
</evidence>
<dbReference type="SUPFAM" id="SSF49785">
    <property type="entry name" value="Galactose-binding domain-like"/>
    <property type="match status" value="2"/>
</dbReference>
<dbReference type="InterPro" id="IPR006585">
    <property type="entry name" value="FTP1"/>
</dbReference>
<comment type="caution">
    <text evidence="10">The sequence shown here is derived from an EMBL/GenBank/DDBJ whole genome shotgun (WGS) entry which is preliminary data.</text>
</comment>
<dbReference type="Proteomes" id="UP001059041">
    <property type="component" value="Unassembled WGS sequence"/>
</dbReference>
<evidence type="ECO:0000256" key="7">
    <source>
        <dbReference type="ARBA" id="ARBA00023157"/>
    </source>
</evidence>
<comment type="subunit">
    <text evidence="3">Homotrimer.</text>
</comment>
<dbReference type="AlphaFoldDB" id="A0A9W7W9P6"/>
<dbReference type="InterPro" id="IPR008979">
    <property type="entry name" value="Galactose-bd-like_sf"/>
</dbReference>
<feature type="domain" description="Fucolectin tachylectin-4 pentraxin-1" evidence="9">
    <location>
        <begin position="161"/>
        <end position="305"/>
    </location>
</feature>
<evidence type="ECO:0000256" key="1">
    <source>
        <dbReference type="ARBA" id="ARBA00002219"/>
    </source>
</evidence>
<name>A0A9W7W9P6_TRIRA</name>
<dbReference type="GO" id="GO:0046872">
    <property type="term" value="F:metal ion binding"/>
    <property type="evidence" value="ECO:0007669"/>
    <property type="project" value="UniProtKB-KW"/>
</dbReference>
<keyword evidence="7" id="KW-1015">Disulfide bond</keyword>
<evidence type="ECO:0000256" key="2">
    <source>
        <dbReference type="ARBA" id="ARBA00010147"/>
    </source>
</evidence>
<gene>
    <name evidence="10" type="ORF">IRJ41_012914</name>
</gene>
<keyword evidence="8" id="KW-0732">Signal</keyword>
<dbReference type="EMBL" id="JAFHDT010000197">
    <property type="protein sequence ID" value="KAI7790233.1"/>
    <property type="molecule type" value="Genomic_DNA"/>
</dbReference>
<feature type="chain" id="PRO_5040951846" description="Fucolectin tachylectin-4 pentraxin-1 domain-containing protein" evidence="8">
    <location>
        <begin position="24"/>
        <end position="368"/>
    </location>
</feature>
<keyword evidence="11" id="KW-1185">Reference proteome</keyword>
<dbReference type="InterPro" id="IPR051941">
    <property type="entry name" value="BG_Antigen-Binding_Lectin"/>
</dbReference>